<dbReference type="InterPro" id="IPR000253">
    <property type="entry name" value="FHA_dom"/>
</dbReference>
<keyword evidence="3" id="KW-0808">Transferase</keyword>
<feature type="binding site" evidence="8 10">
    <location>
        <position position="214"/>
    </location>
    <ligand>
        <name>ATP</name>
        <dbReference type="ChEBI" id="CHEBI:30616"/>
    </ligand>
</feature>
<dbReference type="GO" id="GO:0005524">
    <property type="term" value="F:ATP binding"/>
    <property type="evidence" value="ECO:0007669"/>
    <property type="project" value="UniProtKB-UniRule"/>
</dbReference>
<keyword evidence="5 14" id="KW-0418">Kinase</keyword>
<proteinExistence type="inferred from homology"/>
<dbReference type="SUPFAM" id="SSF49879">
    <property type="entry name" value="SMAD/FHA domain"/>
    <property type="match status" value="1"/>
</dbReference>
<dbReference type="PROSITE" id="PS50011">
    <property type="entry name" value="PROTEIN_KINASE_DOM"/>
    <property type="match status" value="1"/>
</dbReference>
<evidence type="ECO:0000313" key="14">
    <source>
        <dbReference type="EMBL" id="OCH89071.1"/>
    </source>
</evidence>
<evidence type="ECO:0000313" key="15">
    <source>
        <dbReference type="Proteomes" id="UP000250043"/>
    </source>
</evidence>
<keyword evidence="15" id="KW-1185">Reference proteome</keyword>
<dbReference type="Gene3D" id="1.10.510.10">
    <property type="entry name" value="Transferase(Phosphotransferase) domain 1"/>
    <property type="match status" value="1"/>
</dbReference>
<dbReference type="InterPro" id="IPR000719">
    <property type="entry name" value="Prot_kinase_dom"/>
</dbReference>
<comment type="similarity">
    <text evidence="1">Belongs to the protein kinase superfamily. CAMK Ser/Thr protein kinase family. CHEK2 subfamily.</text>
</comment>
<reference evidence="14 15" key="1">
    <citation type="submission" date="2016-07" db="EMBL/GenBank/DDBJ databases">
        <title>Draft genome of the white-rot fungus Obba rivulosa 3A-2.</title>
        <authorList>
            <consortium name="DOE Joint Genome Institute"/>
            <person name="Miettinen O."/>
            <person name="Riley R."/>
            <person name="Acob R."/>
            <person name="Barry K."/>
            <person name="Cullen D."/>
            <person name="De Vries R."/>
            <person name="Hainaut M."/>
            <person name="Hatakka A."/>
            <person name="Henrissat B."/>
            <person name="Hilden K."/>
            <person name="Kuo R."/>
            <person name="Labutti K."/>
            <person name="Lipzen A."/>
            <person name="Makela M.R."/>
            <person name="Sandor L."/>
            <person name="Spatafora J.W."/>
            <person name="Grigoriev I.V."/>
            <person name="Hibbett D.S."/>
        </authorList>
    </citation>
    <scope>NUCLEOTIDE SEQUENCE [LARGE SCALE GENOMIC DNA]</scope>
    <source>
        <strain evidence="14 15">3A-2</strain>
    </source>
</reference>
<feature type="region of interest" description="Disordered" evidence="11">
    <location>
        <begin position="460"/>
        <end position="535"/>
    </location>
</feature>
<evidence type="ECO:0000256" key="11">
    <source>
        <dbReference type="SAM" id="MobiDB-lite"/>
    </source>
</evidence>
<dbReference type="OrthoDB" id="10252171at2759"/>
<feature type="domain" description="FHA" evidence="12">
    <location>
        <begin position="81"/>
        <end position="133"/>
    </location>
</feature>
<dbReference type="Gene3D" id="2.60.200.20">
    <property type="match status" value="1"/>
</dbReference>
<feature type="domain" description="Protein kinase" evidence="13">
    <location>
        <begin position="185"/>
        <end position="450"/>
    </location>
</feature>
<organism evidence="14 15">
    <name type="scientific">Obba rivulosa</name>
    <dbReference type="NCBI Taxonomy" id="1052685"/>
    <lineage>
        <taxon>Eukaryota</taxon>
        <taxon>Fungi</taxon>
        <taxon>Dikarya</taxon>
        <taxon>Basidiomycota</taxon>
        <taxon>Agaricomycotina</taxon>
        <taxon>Agaricomycetes</taxon>
        <taxon>Polyporales</taxon>
        <taxon>Gelatoporiaceae</taxon>
        <taxon>Obba</taxon>
    </lineage>
</organism>
<evidence type="ECO:0000259" key="12">
    <source>
        <dbReference type="PROSITE" id="PS50006"/>
    </source>
</evidence>
<dbReference type="Proteomes" id="UP000250043">
    <property type="component" value="Unassembled WGS sequence"/>
</dbReference>
<dbReference type="EMBL" id="KV722436">
    <property type="protein sequence ID" value="OCH89071.1"/>
    <property type="molecule type" value="Genomic_DNA"/>
</dbReference>
<evidence type="ECO:0000256" key="10">
    <source>
        <dbReference type="PROSITE-ProRule" id="PRU10141"/>
    </source>
</evidence>
<dbReference type="GO" id="GO:0004674">
    <property type="term" value="F:protein serine/threonine kinase activity"/>
    <property type="evidence" value="ECO:0007669"/>
    <property type="project" value="UniProtKB-KW"/>
</dbReference>
<evidence type="ECO:0000256" key="7">
    <source>
        <dbReference type="PIRSR" id="PIRSR630616-1"/>
    </source>
</evidence>
<evidence type="ECO:0000256" key="3">
    <source>
        <dbReference type="ARBA" id="ARBA00022679"/>
    </source>
</evidence>
<evidence type="ECO:0000256" key="2">
    <source>
        <dbReference type="ARBA" id="ARBA00022527"/>
    </source>
</evidence>
<evidence type="ECO:0000259" key="13">
    <source>
        <dbReference type="PROSITE" id="PS50011"/>
    </source>
</evidence>
<dbReference type="InterPro" id="IPR030616">
    <property type="entry name" value="Aur-like"/>
</dbReference>
<dbReference type="SMART" id="SM00240">
    <property type="entry name" value="FHA"/>
    <property type="match status" value="1"/>
</dbReference>
<accession>A0A8E2AQH6</accession>
<dbReference type="InterPro" id="IPR011009">
    <property type="entry name" value="Kinase-like_dom_sf"/>
</dbReference>
<keyword evidence="2" id="KW-0723">Serine/threonine-protein kinase</keyword>
<protein>
    <submittedName>
        <fullName evidence="14">Pkinase-domain-containing protein</fullName>
    </submittedName>
</protein>
<evidence type="ECO:0000256" key="1">
    <source>
        <dbReference type="ARBA" id="ARBA00005575"/>
    </source>
</evidence>
<dbReference type="FunFam" id="1.10.510.10:FF:000571">
    <property type="entry name" value="Maternal embryonic leucine zipper kinase"/>
    <property type="match status" value="1"/>
</dbReference>
<dbReference type="InterPro" id="IPR008271">
    <property type="entry name" value="Ser/Thr_kinase_AS"/>
</dbReference>
<feature type="active site" description="Proton acceptor" evidence="7">
    <location>
        <position position="311"/>
    </location>
</feature>
<dbReference type="InterPro" id="IPR008984">
    <property type="entry name" value="SMAD_FHA_dom_sf"/>
</dbReference>
<name>A0A8E2AQH6_9APHY</name>
<feature type="region of interest" description="Disordered" evidence="11">
    <location>
        <begin position="27"/>
        <end position="52"/>
    </location>
</feature>
<feature type="compositionally biased region" description="Polar residues" evidence="11">
    <location>
        <begin position="27"/>
        <end position="48"/>
    </location>
</feature>
<dbReference type="Pfam" id="PF00498">
    <property type="entry name" value="FHA"/>
    <property type="match status" value="1"/>
</dbReference>
<evidence type="ECO:0000256" key="8">
    <source>
        <dbReference type="PIRSR" id="PIRSR630616-2"/>
    </source>
</evidence>
<gene>
    <name evidence="14" type="ORF">OBBRIDRAFT_794660</name>
</gene>
<dbReference type="PROSITE" id="PS00108">
    <property type="entry name" value="PROTEIN_KINASE_ST"/>
    <property type="match status" value="1"/>
</dbReference>
<dbReference type="AlphaFoldDB" id="A0A8E2AQH6"/>
<dbReference type="Pfam" id="PF00069">
    <property type="entry name" value="Pkinase"/>
    <property type="match status" value="1"/>
</dbReference>
<dbReference type="SMART" id="SM00220">
    <property type="entry name" value="S_TKc"/>
    <property type="match status" value="1"/>
</dbReference>
<dbReference type="InterPro" id="IPR017441">
    <property type="entry name" value="Protein_kinase_ATP_BS"/>
</dbReference>
<evidence type="ECO:0000256" key="6">
    <source>
        <dbReference type="ARBA" id="ARBA00022840"/>
    </source>
</evidence>
<evidence type="ECO:0000256" key="5">
    <source>
        <dbReference type="ARBA" id="ARBA00022777"/>
    </source>
</evidence>
<evidence type="ECO:0000256" key="9">
    <source>
        <dbReference type="PIRSR" id="PIRSR630616-3"/>
    </source>
</evidence>
<dbReference type="PROSITE" id="PS50006">
    <property type="entry name" value="FHA_DOMAIN"/>
    <property type="match status" value="1"/>
</dbReference>
<sequence length="535" mass="58466">MSRTPLTQSIAHTENLPRSFSFTFSCKTGGTSQATDSTQPASQSQPGQDTPEEVKKTLWGYLDPRGVSPHRINLPKEKTTYTIGRASHNDCVIGGKKTSSRQCKIHLEMHGENAVVTITDLSRNGTFINKERIGLPGTTKVLRDGNEVAFGDPRAHPGNGDVEDFRYIFRCLVTEAPKGKFHEEYELVHELGRGSFGQVYLAVYSATNMRFAVKVVPRAQMEVPRGSQNAKALAREISILRRLRHKHICSFQEVVYEEKTINIVMEYVAGGNLANHIARHGHLDEAEAQRLTYQICDALAYIHHKGIAHRDLKPANILLTRDAPPQIRVADFGLAKAVSSVTYLATLCGTPGYMAPEVEIQHHSRGAYDHAVDSWSLGVIVFEMLVGRIVLLEEPSAYAAEPVVGGGALAWASLTACGASVEAERFIRALLDPLPPRRLTAPAARAHPWLAAHAAVTPSRGSSLSSVTTADPESASEAPASTAEGKRLPPPCETPRPSKRARLVSTSMPAPARMPPWSVQRGRRAETARVRGVRR</sequence>
<evidence type="ECO:0000256" key="4">
    <source>
        <dbReference type="ARBA" id="ARBA00022741"/>
    </source>
</evidence>
<dbReference type="PANTHER" id="PTHR24350">
    <property type="entry name" value="SERINE/THREONINE-PROTEIN KINASE IAL-RELATED"/>
    <property type="match status" value="1"/>
</dbReference>
<feature type="cross-link" description="Glycyl lysine isopeptide (Lys-Gly) (interchain with G-Cter in SUMO2)" evidence="9">
    <location>
        <position position="313"/>
    </location>
</feature>
<dbReference type="PROSITE" id="PS00107">
    <property type="entry name" value="PROTEIN_KINASE_ATP"/>
    <property type="match status" value="1"/>
</dbReference>
<feature type="compositionally biased region" description="Low complexity" evidence="11">
    <location>
        <begin position="469"/>
        <end position="483"/>
    </location>
</feature>
<keyword evidence="4 8" id="KW-0547">Nucleotide-binding</keyword>
<feature type="binding site" evidence="8">
    <location>
        <position position="331"/>
    </location>
    <ligand>
        <name>ATP</name>
        <dbReference type="ChEBI" id="CHEBI:30616"/>
    </ligand>
</feature>
<keyword evidence="6 8" id="KW-0067">ATP-binding</keyword>
<dbReference type="SUPFAM" id="SSF56112">
    <property type="entry name" value="Protein kinase-like (PK-like)"/>
    <property type="match status" value="1"/>
</dbReference>
<dbReference type="FunFam" id="3.30.200.20:FF:000042">
    <property type="entry name" value="Aurora kinase A"/>
    <property type="match status" value="1"/>
</dbReference>